<dbReference type="PANTHER" id="PTHR33236:SF5">
    <property type="entry name" value="CUB DOMAIN-CONTAINING PROTEIN"/>
    <property type="match status" value="1"/>
</dbReference>
<dbReference type="EMBL" id="GL732539">
    <property type="protein sequence ID" value="EFX82500.1"/>
    <property type="molecule type" value="Genomic_DNA"/>
</dbReference>
<dbReference type="PANTHER" id="PTHR33236">
    <property type="entry name" value="INTRAFLAGELLAR TRANSPORT PROTEIN 122 FAMILY PROTEIN-RELATED"/>
    <property type="match status" value="1"/>
</dbReference>
<evidence type="ECO:0000313" key="3">
    <source>
        <dbReference type="EMBL" id="EFX82500.1"/>
    </source>
</evidence>
<reference evidence="3 4" key="1">
    <citation type="journal article" date="2011" name="Science">
        <title>The ecoresponsive genome of Daphnia pulex.</title>
        <authorList>
            <person name="Colbourne J.K."/>
            <person name="Pfrender M.E."/>
            <person name="Gilbert D."/>
            <person name="Thomas W.K."/>
            <person name="Tucker A."/>
            <person name="Oakley T.H."/>
            <person name="Tokishita S."/>
            <person name="Aerts A."/>
            <person name="Arnold G.J."/>
            <person name="Basu M.K."/>
            <person name="Bauer D.J."/>
            <person name="Caceres C.E."/>
            <person name="Carmel L."/>
            <person name="Casola C."/>
            <person name="Choi J.H."/>
            <person name="Detter J.C."/>
            <person name="Dong Q."/>
            <person name="Dusheyko S."/>
            <person name="Eads B.D."/>
            <person name="Frohlich T."/>
            <person name="Geiler-Samerotte K.A."/>
            <person name="Gerlach D."/>
            <person name="Hatcher P."/>
            <person name="Jogdeo S."/>
            <person name="Krijgsveld J."/>
            <person name="Kriventseva E.V."/>
            <person name="Kultz D."/>
            <person name="Laforsch C."/>
            <person name="Lindquist E."/>
            <person name="Lopez J."/>
            <person name="Manak J.R."/>
            <person name="Muller J."/>
            <person name="Pangilinan J."/>
            <person name="Patwardhan R.P."/>
            <person name="Pitluck S."/>
            <person name="Pritham E.J."/>
            <person name="Rechtsteiner A."/>
            <person name="Rho M."/>
            <person name="Rogozin I.B."/>
            <person name="Sakarya O."/>
            <person name="Salamov A."/>
            <person name="Schaack S."/>
            <person name="Shapiro H."/>
            <person name="Shiga Y."/>
            <person name="Skalitzky C."/>
            <person name="Smith Z."/>
            <person name="Souvorov A."/>
            <person name="Sung W."/>
            <person name="Tang Z."/>
            <person name="Tsuchiya D."/>
            <person name="Tu H."/>
            <person name="Vos H."/>
            <person name="Wang M."/>
            <person name="Wolf Y.I."/>
            <person name="Yamagata H."/>
            <person name="Yamada T."/>
            <person name="Ye Y."/>
            <person name="Shaw J.R."/>
            <person name="Andrews J."/>
            <person name="Crease T.J."/>
            <person name="Tang H."/>
            <person name="Lucas S.M."/>
            <person name="Robertson H.M."/>
            <person name="Bork P."/>
            <person name="Koonin E.V."/>
            <person name="Zdobnov E.M."/>
            <person name="Grigoriev I.V."/>
            <person name="Lynch M."/>
            <person name="Boore J.L."/>
        </authorList>
    </citation>
    <scope>NUCLEOTIDE SEQUENCE [LARGE SCALE GENOMIC DNA]</scope>
</reference>
<dbReference type="HOGENOM" id="CLU_022631_1_1_1"/>
<dbReference type="AlphaFoldDB" id="E9GC65"/>
<evidence type="ECO:0000259" key="2">
    <source>
        <dbReference type="Pfam" id="PF26080"/>
    </source>
</evidence>
<dbReference type="Proteomes" id="UP000000305">
    <property type="component" value="Unassembled WGS sequence"/>
</dbReference>
<feature type="signal peptide" evidence="1">
    <location>
        <begin position="1"/>
        <end position="20"/>
    </location>
</feature>
<dbReference type="InterPro" id="IPR058698">
    <property type="entry name" value="CUB_metazoa"/>
</dbReference>
<dbReference type="KEGG" id="dpx:DAPPUDRAFT_316213"/>
<sequence>MSKFFLILTVILALASNCCGLDTIEEELLEDVIEEEDPVDVDESFFQRANRFLPYPNPFPWRRWSPLHYQPRSRIPFVNYGYNNAGLFRQFDSALENPFGNQLGLMTPQLPIDSEAAAADLILNSGLLQNVGEFRQLVPAVAGDSCKSPTTKESGICSTSAVCTAGGGRVSGSCSAALACCIRVINSCDDGFGRQINTVTLNNTYWQSPVRTIAPSSSCSMTVQLDSTLPEQAKQQICQIRLDFVLFTISQPDAETACSGDFFEVAGATNIVPTICGFNNGQHMYLHVPPSPTDVQLSFNFGPSDGETRQWNILIAMIPCSSKVLAPPDCLQYFSTRTGSVKTFNWRDVDSPNTRQLANQDYSICFRSGSAQRQMCVTPCAVVTAQKPFSISTPIAIPAPEDGAHTADVSQLGSLNCNNDYLVIPGAFNLGNPTAVANMAFDRFCGERLNALPGNAASTTVCTTATPFRMLYRTNRDETLTTPTVDTAESGNRGFCLNFRIQ</sequence>
<feature type="domain" description="CUB" evidence="2">
    <location>
        <begin position="327"/>
        <end position="501"/>
    </location>
</feature>
<dbReference type="OrthoDB" id="6337346at2759"/>
<organism evidence="3 4">
    <name type="scientific">Daphnia pulex</name>
    <name type="common">Water flea</name>
    <dbReference type="NCBI Taxonomy" id="6669"/>
    <lineage>
        <taxon>Eukaryota</taxon>
        <taxon>Metazoa</taxon>
        <taxon>Ecdysozoa</taxon>
        <taxon>Arthropoda</taxon>
        <taxon>Crustacea</taxon>
        <taxon>Branchiopoda</taxon>
        <taxon>Diplostraca</taxon>
        <taxon>Cladocera</taxon>
        <taxon>Anomopoda</taxon>
        <taxon>Daphniidae</taxon>
        <taxon>Daphnia</taxon>
    </lineage>
</organism>
<dbReference type="OMA" id="RICKNND"/>
<dbReference type="InParanoid" id="E9GC65"/>
<accession>E9GC65</accession>
<evidence type="ECO:0000256" key="1">
    <source>
        <dbReference type="SAM" id="SignalP"/>
    </source>
</evidence>
<keyword evidence="4" id="KW-1185">Reference proteome</keyword>
<proteinExistence type="predicted"/>
<dbReference type="Pfam" id="PF26080">
    <property type="entry name" value="CUB_animal"/>
    <property type="match status" value="1"/>
</dbReference>
<gene>
    <name evidence="3" type="ORF">DAPPUDRAFT_316213</name>
</gene>
<name>E9GC65_DAPPU</name>
<dbReference type="STRING" id="6669.E9GC65"/>
<evidence type="ECO:0000313" key="4">
    <source>
        <dbReference type="Proteomes" id="UP000000305"/>
    </source>
</evidence>
<keyword evidence="1" id="KW-0732">Signal</keyword>
<feature type="chain" id="PRO_5003236856" description="CUB domain-containing protein" evidence="1">
    <location>
        <begin position="21"/>
        <end position="502"/>
    </location>
</feature>
<protein>
    <recommendedName>
        <fullName evidence="2">CUB domain-containing protein</fullName>
    </recommendedName>
</protein>
<dbReference type="PhylomeDB" id="E9GC65"/>